<dbReference type="PANTHER" id="PTHR40065:SF3">
    <property type="entry name" value="RNA-BINDING PROTEIN YHBY"/>
    <property type="match status" value="1"/>
</dbReference>
<gene>
    <name evidence="3" type="ORF">METZ01_LOCUS106991</name>
</gene>
<dbReference type="Gene3D" id="3.30.110.60">
    <property type="entry name" value="YhbY-like"/>
    <property type="match status" value="1"/>
</dbReference>
<feature type="domain" description="CRM" evidence="2">
    <location>
        <begin position="19"/>
        <end position="111"/>
    </location>
</feature>
<dbReference type="PANTHER" id="PTHR40065">
    <property type="entry name" value="RNA-BINDING PROTEIN YHBY"/>
    <property type="match status" value="1"/>
</dbReference>
<proteinExistence type="predicted"/>
<evidence type="ECO:0000256" key="1">
    <source>
        <dbReference type="ARBA" id="ARBA00022884"/>
    </source>
</evidence>
<dbReference type="SUPFAM" id="SSF75471">
    <property type="entry name" value="YhbY-like"/>
    <property type="match status" value="1"/>
</dbReference>
<feature type="non-terminal residue" evidence="3">
    <location>
        <position position="1"/>
    </location>
</feature>
<evidence type="ECO:0000259" key="2">
    <source>
        <dbReference type="PROSITE" id="PS51295"/>
    </source>
</evidence>
<dbReference type="PROSITE" id="PS51295">
    <property type="entry name" value="CRM"/>
    <property type="match status" value="1"/>
</dbReference>
<organism evidence="3">
    <name type="scientific">marine metagenome</name>
    <dbReference type="NCBI Taxonomy" id="408172"/>
    <lineage>
        <taxon>unclassified sequences</taxon>
        <taxon>metagenomes</taxon>
        <taxon>ecological metagenomes</taxon>
    </lineage>
</organism>
<evidence type="ECO:0000313" key="3">
    <source>
        <dbReference type="EMBL" id="SVA54137.1"/>
    </source>
</evidence>
<protein>
    <recommendedName>
        <fullName evidence="2">CRM domain-containing protein</fullName>
    </recommendedName>
</protein>
<keyword evidence="1" id="KW-0694">RNA-binding</keyword>
<dbReference type="EMBL" id="UINC01012391">
    <property type="protein sequence ID" value="SVA54137.1"/>
    <property type="molecule type" value="Genomic_DNA"/>
</dbReference>
<reference evidence="3" key="1">
    <citation type="submission" date="2018-05" db="EMBL/GenBank/DDBJ databases">
        <authorList>
            <person name="Lanie J.A."/>
            <person name="Ng W.-L."/>
            <person name="Kazmierczak K.M."/>
            <person name="Andrzejewski T.M."/>
            <person name="Davidsen T.M."/>
            <person name="Wayne K.J."/>
            <person name="Tettelin H."/>
            <person name="Glass J.I."/>
            <person name="Rusch D."/>
            <person name="Podicherti R."/>
            <person name="Tsui H.-C.T."/>
            <person name="Winkler M.E."/>
        </authorList>
    </citation>
    <scope>NUCLEOTIDE SEQUENCE</scope>
</reference>
<dbReference type="Pfam" id="PF01985">
    <property type="entry name" value="CRS1_YhbY"/>
    <property type="match status" value="1"/>
</dbReference>
<name>A0A381WQ97_9ZZZZ</name>
<dbReference type="InterPro" id="IPR035920">
    <property type="entry name" value="YhbY-like_sf"/>
</dbReference>
<dbReference type="InterPro" id="IPR051925">
    <property type="entry name" value="RNA-binding_domain"/>
</dbReference>
<sequence>VRTAVESNARARTSREVIRISPSIPDSVLRQAKDKATTVTVRVGKDGITDSVIKELSDQLSNRDLVKAKANRGVANGSAERSEMFRLLAESTGSTMVHIRGNVAVFWSGKS</sequence>
<dbReference type="GO" id="GO:0003723">
    <property type="term" value="F:RNA binding"/>
    <property type="evidence" value="ECO:0007669"/>
    <property type="project" value="UniProtKB-KW"/>
</dbReference>
<dbReference type="SMART" id="SM01103">
    <property type="entry name" value="CRS1_YhbY"/>
    <property type="match status" value="1"/>
</dbReference>
<dbReference type="InterPro" id="IPR001890">
    <property type="entry name" value="RNA-binding_CRM"/>
</dbReference>
<dbReference type="AlphaFoldDB" id="A0A381WQ97"/>
<accession>A0A381WQ97</accession>